<dbReference type="EMBL" id="CAXKWB010005348">
    <property type="protein sequence ID" value="CAL4077937.1"/>
    <property type="molecule type" value="Genomic_DNA"/>
</dbReference>
<feature type="compositionally biased region" description="Polar residues" evidence="1">
    <location>
        <begin position="222"/>
        <end position="233"/>
    </location>
</feature>
<feature type="region of interest" description="Disordered" evidence="1">
    <location>
        <begin position="215"/>
        <end position="321"/>
    </location>
</feature>
<accession>A0AAV2QBI8</accession>
<evidence type="ECO:0000313" key="4">
    <source>
        <dbReference type="Proteomes" id="UP001497623"/>
    </source>
</evidence>
<evidence type="ECO:0000256" key="1">
    <source>
        <dbReference type="SAM" id="MobiDB-lite"/>
    </source>
</evidence>
<feature type="compositionally biased region" description="Polar residues" evidence="1">
    <location>
        <begin position="483"/>
        <end position="497"/>
    </location>
</feature>
<evidence type="ECO:0000313" key="3">
    <source>
        <dbReference type="EMBL" id="CAL4077937.1"/>
    </source>
</evidence>
<feature type="compositionally biased region" description="Low complexity" evidence="1">
    <location>
        <begin position="234"/>
        <end position="254"/>
    </location>
</feature>
<keyword evidence="2" id="KW-1133">Transmembrane helix</keyword>
<keyword evidence="2" id="KW-0812">Transmembrane</keyword>
<organism evidence="3 4">
    <name type="scientific">Meganyctiphanes norvegica</name>
    <name type="common">Northern krill</name>
    <name type="synonym">Thysanopoda norvegica</name>
    <dbReference type="NCBI Taxonomy" id="48144"/>
    <lineage>
        <taxon>Eukaryota</taxon>
        <taxon>Metazoa</taxon>
        <taxon>Ecdysozoa</taxon>
        <taxon>Arthropoda</taxon>
        <taxon>Crustacea</taxon>
        <taxon>Multicrustacea</taxon>
        <taxon>Malacostraca</taxon>
        <taxon>Eumalacostraca</taxon>
        <taxon>Eucarida</taxon>
        <taxon>Euphausiacea</taxon>
        <taxon>Euphausiidae</taxon>
        <taxon>Meganyctiphanes</taxon>
    </lineage>
</organism>
<feature type="compositionally biased region" description="Basic and acidic residues" evidence="1">
    <location>
        <begin position="514"/>
        <end position="527"/>
    </location>
</feature>
<sequence length="527" mass="58993">EPETSWSGTGVWGGLVAMICGLTGLVAHKLWYKNFAIKGFLVTSVSTVLVCLLGVGITLYSIINREERFLRLLEEAKKNPWFASLSPDHHRPTLNVSINLVVGFVLELLLAVWSTKVAWRGVRATEFSSSQREAMMASQQERQLQLYQHAQQQYAAATSAAGPQIPLAALYQLLQAHPELLGAKASMNNSSWVEEFEKHRTSSMDYHERVDRYLANSHDNRPPSTLHNDSLDQSASTSGESSSESNGRGSPSNSAETVVCTNNRPNVSSRRFSDVASVDDLSEPADTKCNKQNKRESKSKAPKPHPTPNSSNENTVKIKATPNRNDKQKFDAVKNNATVQEKMKENEKVVNSLDSDSNIKKFCENEENMDRGIKILPSDIKRAIVVEDFNCNEEVSNLNQEKTNKVLTLNKENQCKDMNDKDLRKTSKTSEKVLNDKEIKLEMFEKTNEYSECANIISKVNKDKVTHIDAKPTVQTEINNSEAIENNQTEQSQCSNTEIEEVHSKQNEQGNESILEKKSGDNTLETK</sequence>
<feature type="transmembrane region" description="Helical" evidence="2">
    <location>
        <begin position="6"/>
        <end position="27"/>
    </location>
</feature>
<dbReference type="AlphaFoldDB" id="A0AAV2QBI8"/>
<feature type="non-terminal residue" evidence="3">
    <location>
        <position position="527"/>
    </location>
</feature>
<keyword evidence="4" id="KW-1185">Reference proteome</keyword>
<protein>
    <submittedName>
        <fullName evidence="3">Uncharacterized protein</fullName>
    </submittedName>
</protein>
<feature type="transmembrane region" description="Helical" evidence="2">
    <location>
        <begin position="39"/>
        <end position="63"/>
    </location>
</feature>
<proteinExistence type="predicted"/>
<feature type="compositionally biased region" description="Basic and acidic residues" evidence="1">
    <location>
        <begin position="285"/>
        <end position="299"/>
    </location>
</feature>
<name>A0AAV2QBI8_MEGNR</name>
<comment type="caution">
    <text evidence="3">The sequence shown here is derived from an EMBL/GenBank/DDBJ whole genome shotgun (WGS) entry which is preliminary data.</text>
</comment>
<keyword evidence="2" id="KW-0472">Membrane</keyword>
<feature type="region of interest" description="Disordered" evidence="1">
    <location>
        <begin position="483"/>
        <end position="527"/>
    </location>
</feature>
<dbReference type="Proteomes" id="UP001497623">
    <property type="component" value="Unassembled WGS sequence"/>
</dbReference>
<reference evidence="3 4" key="1">
    <citation type="submission" date="2024-05" db="EMBL/GenBank/DDBJ databases">
        <authorList>
            <person name="Wallberg A."/>
        </authorList>
    </citation>
    <scope>NUCLEOTIDE SEQUENCE [LARGE SCALE GENOMIC DNA]</scope>
</reference>
<feature type="compositionally biased region" description="Polar residues" evidence="1">
    <location>
        <begin position="255"/>
        <end position="270"/>
    </location>
</feature>
<gene>
    <name evidence="3" type="ORF">MNOR_LOCUS10532</name>
</gene>
<feature type="non-terminal residue" evidence="3">
    <location>
        <position position="1"/>
    </location>
</feature>
<evidence type="ECO:0000256" key="2">
    <source>
        <dbReference type="SAM" id="Phobius"/>
    </source>
</evidence>